<keyword evidence="2" id="KW-0560">Oxidoreductase</keyword>
<dbReference type="SUPFAM" id="SSF48264">
    <property type="entry name" value="Cytochrome P450"/>
    <property type="match status" value="1"/>
</dbReference>
<gene>
    <name evidence="4" type="ORF">J2S55_001904</name>
</gene>
<keyword evidence="2" id="KW-0503">Monooxygenase</keyword>
<dbReference type="Gene3D" id="1.10.630.10">
    <property type="entry name" value="Cytochrome P450"/>
    <property type="match status" value="1"/>
</dbReference>
<dbReference type="PANTHER" id="PTHR46696">
    <property type="entry name" value="P450, PUTATIVE (EUROFUNG)-RELATED"/>
    <property type="match status" value="1"/>
</dbReference>
<dbReference type="InterPro" id="IPR001128">
    <property type="entry name" value="Cyt_P450"/>
</dbReference>
<dbReference type="PROSITE" id="PS00086">
    <property type="entry name" value="CYTOCHROME_P450"/>
    <property type="match status" value="1"/>
</dbReference>
<comment type="similarity">
    <text evidence="1 2">Belongs to the cytochrome P450 family.</text>
</comment>
<feature type="region of interest" description="Disordered" evidence="3">
    <location>
        <begin position="365"/>
        <end position="392"/>
    </location>
</feature>
<reference evidence="4 5" key="1">
    <citation type="submission" date="2023-07" db="EMBL/GenBank/DDBJ databases">
        <title>Sequencing the genomes of 1000 actinobacteria strains.</title>
        <authorList>
            <person name="Klenk H.-P."/>
        </authorList>
    </citation>
    <scope>NUCLEOTIDE SEQUENCE [LARGE SCALE GENOMIC DNA]</scope>
    <source>
        <strain evidence="4 5">DSM 44109</strain>
    </source>
</reference>
<keyword evidence="5" id="KW-1185">Reference proteome</keyword>
<dbReference type="Pfam" id="PF00067">
    <property type="entry name" value="p450"/>
    <property type="match status" value="1"/>
</dbReference>
<evidence type="ECO:0000313" key="5">
    <source>
        <dbReference type="Proteomes" id="UP001230426"/>
    </source>
</evidence>
<dbReference type="RefSeq" id="WP_306858811.1">
    <property type="nucleotide sequence ID" value="NZ_JAUSRB010000002.1"/>
</dbReference>
<evidence type="ECO:0000256" key="3">
    <source>
        <dbReference type="SAM" id="MobiDB-lite"/>
    </source>
</evidence>
<dbReference type="Proteomes" id="UP001230426">
    <property type="component" value="Unassembled WGS sequence"/>
</dbReference>
<keyword evidence="2" id="KW-0479">Metal-binding</keyword>
<sequence length="392" mass="42057">MTAPAYDPRDPGILADPYPAYRALREHDPVHPVPGARLWFLTRHRDCLTVLCDPRFSARQGQRLRQRRTALPTSMLNTDPPDHTRLRRAAAPAFRPGALREHERWLAPLVGAWVLRVREAALAGRETDLAADFARPLAVRVLAGFLGLPEDDLADFGGWADAVAGNLDPFADPARDGEAAMSAMCDRFADHLFARSTTPRPDAFTVLARGHLEGLLAPAEAMATAGLLVVGGVEPLGDMVTNAVAAMLAEPGRWRDLADAGGPPARRAAEELLRIDPPIQFTARTAGEDLVIGGRSIRRGDGVVPLLGAANRDGAKFTDPDRLDLGRRVNPHLSFGAGPHSCLGAPLVRLFARLLIAAVRGCPAEPRPGGAGPTRRTGAVPRGYASLPLRWS</sequence>
<proteinExistence type="inferred from homology"/>
<dbReference type="PANTHER" id="PTHR46696:SF1">
    <property type="entry name" value="CYTOCHROME P450 YJIB-RELATED"/>
    <property type="match status" value="1"/>
</dbReference>
<organism evidence="4 5">
    <name type="scientific">Streptosporangium brasiliense</name>
    <dbReference type="NCBI Taxonomy" id="47480"/>
    <lineage>
        <taxon>Bacteria</taxon>
        <taxon>Bacillati</taxon>
        <taxon>Actinomycetota</taxon>
        <taxon>Actinomycetes</taxon>
        <taxon>Streptosporangiales</taxon>
        <taxon>Streptosporangiaceae</taxon>
        <taxon>Streptosporangium</taxon>
    </lineage>
</organism>
<accession>A0ABT9R087</accession>
<keyword evidence="2" id="KW-0408">Iron</keyword>
<evidence type="ECO:0000256" key="2">
    <source>
        <dbReference type="RuleBase" id="RU000461"/>
    </source>
</evidence>
<dbReference type="InterPro" id="IPR036396">
    <property type="entry name" value="Cyt_P450_sf"/>
</dbReference>
<dbReference type="EMBL" id="JAUSRB010000002">
    <property type="protein sequence ID" value="MDP9862638.1"/>
    <property type="molecule type" value="Genomic_DNA"/>
</dbReference>
<evidence type="ECO:0000313" key="4">
    <source>
        <dbReference type="EMBL" id="MDP9862638.1"/>
    </source>
</evidence>
<comment type="caution">
    <text evidence="4">The sequence shown here is derived from an EMBL/GenBank/DDBJ whole genome shotgun (WGS) entry which is preliminary data.</text>
</comment>
<keyword evidence="2" id="KW-0349">Heme</keyword>
<feature type="compositionally biased region" description="Low complexity" evidence="3">
    <location>
        <begin position="365"/>
        <end position="379"/>
    </location>
</feature>
<protein>
    <submittedName>
        <fullName evidence="4">Cytochrome P450</fullName>
    </submittedName>
</protein>
<dbReference type="PRINTS" id="PR00359">
    <property type="entry name" value="BP450"/>
</dbReference>
<dbReference type="InterPro" id="IPR017972">
    <property type="entry name" value="Cyt_P450_CS"/>
</dbReference>
<evidence type="ECO:0000256" key="1">
    <source>
        <dbReference type="ARBA" id="ARBA00010617"/>
    </source>
</evidence>
<dbReference type="InterPro" id="IPR002397">
    <property type="entry name" value="Cyt_P450_B"/>
</dbReference>
<name>A0ABT9R087_9ACTN</name>